<comment type="cofactor">
    <cofactor evidence="1">
        <name>pyridoxal 5'-phosphate</name>
        <dbReference type="ChEBI" id="CHEBI:597326"/>
    </cofactor>
</comment>
<dbReference type="EMBL" id="ANMO01000102">
    <property type="protein sequence ID" value="EMB17175.1"/>
    <property type="molecule type" value="Genomic_DNA"/>
</dbReference>
<dbReference type="GO" id="GO:0008483">
    <property type="term" value="F:transaminase activity"/>
    <property type="evidence" value="ECO:0007669"/>
    <property type="project" value="UniProtKB-KW"/>
</dbReference>
<dbReference type="Pfam" id="PF00155">
    <property type="entry name" value="Aminotran_1_2"/>
    <property type="match status" value="1"/>
</dbReference>
<dbReference type="CDD" id="cd00609">
    <property type="entry name" value="AAT_like"/>
    <property type="match status" value="1"/>
</dbReference>
<sequence>MHHSQLKHLARSFHFPNDLDGSQMSSAAAASETTQNSDPYIQSLFAERIGGANYGKSTEIYKFEKIKRAKRKALADHPERQLLDFGIGENDSMADASIREVMGREINQVENRGYADNGVAEYKEAAARFMQRQFGVKLDPETQINHCIGSKPAYAMLPACFINPGDITMMTVPGYPVAGTHTRYYGGDVYRLPLLAENNFLPDLGAIPDDVYRRTKLMILNYPNSPTGGTAPKSFFEDVIALAKEKEFVVVNDAAHIMLTFDGKPTSFLEVPGALDVGVEVHSMSKGYDMIGWRMGFVAGHPLVVKAFSDVKDNSDSGQFIATQKAAAAALDDDSIPERIRTKYRRRMEKLVKVLRDCGFEAEMPGGTYFLYTKSPTGTASGETFAAAEDATRFLIEENGIVTVPWDDAGSFLRFSVTYIAEDEAAEDALMAETAARLSGAGFQWKS</sequence>
<evidence type="ECO:0000256" key="1">
    <source>
        <dbReference type="ARBA" id="ARBA00001933"/>
    </source>
</evidence>
<dbReference type="InterPro" id="IPR050881">
    <property type="entry name" value="LL-DAP_aminotransferase"/>
</dbReference>
<dbReference type="NCBIfam" id="NF004937">
    <property type="entry name" value="PRK06290.1"/>
    <property type="match status" value="1"/>
</dbReference>
<organism evidence="5 6">
    <name type="scientific">Rhodopirellula europaea 6C</name>
    <dbReference type="NCBI Taxonomy" id="1263867"/>
    <lineage>
        <taxon>Bacteria</taxon>
        <taxon>Pseudomonadati</taxon>
        <taxon>Planctomycetota</taxon>
        <taxon>Planctomycetia</taxon>
        <taxon>Pirellulales</taxon>
        <taxon>Pirellulaceae</taxon>
        <taxon>Rhodopirellula</taxon>
    </lineage>
</organism>
<proteinExistence type="predicted"/>
<reference evidence="5" key="2">
    <citation type="journal article" date="2013" name="Mar. Genomics">
        <title>Expression of sulfatases in Rhodopirellula baltica and the diversity of sulfatases in the genus Rhodopirellula.</title>
        <authorList>
            <person name="Wegner C.E."/>
            <person name="Richter-Heitmann T."/>
            <person name="Klindworth A."/>
            <person name="Klockow C."/>
            <person name="Richter M."/>
            <person name="Achstetter T."/>
            <person name="Glockner F.O."/>
            <person name="Harder J."/>
        </authorList>
    </citation>
    <scope>NUCLEOTIDE SEQUENCE [LARGE SCALE GENOMIC DNA]</scope>
    <source>
        <strain evidence="5">6C</strain>
    </source>
</reference>
<name>M2AJ57_9BACT</name>
<dbReference type="PANTHER" id="PTHR42832">
    <property type="entry name" value="AMINO ACID AMINOTRANSFERASE"/>
    <property type="match status" value="1"/>
</dbReference>
<evidence type="ECO:0000313" key="5">
    <source>
        <dbReference type="EMBL" id="EMB17175.1"/>
    </source>
</evidence>
<dbReference type="InterPro" id="IPR015424">
    <property type="entry name" value="PyrdxlP-dep_Trfase"/>
</dbReference>
<accession>M2AJ57</accession>
<keyword evidence="2 5" id="KW-0032">Aminotransferase</keyword>
<dbReference type="GO" id="GO:0030170">
    <property type="term" value="F:pyridoxal phosphate binding"/>
    <property type="evidence" value="ECO:0007669"/>
    <property type="project" value="InterPro"/>
</dbReference>
<dbReference type="AlphaFoldDB" id="M2AJ57"/>
<feature type="domain" description="Aminotransferase class I/classII large" evidence="4">
    <location>
        <begin position="81"/>
        <end position="417"/>
    </location>
</feature>
<keyword evidence="3 5" id="KW-0808">Transferase</keyword>
<dbReference type="PANTHER" id="PTHR42832:SF3">
    <property type="entry name" value="L-GLUTAMINE--4-(METHYLSULFANYL)-2-OXOBUTANOATE AMINOTRANSFERASE"/>
    <property type="match status" value="1"/>
</dbReference>
<dbReference type="InterPro" id="IPR004839">
    <property type="entry name" value="Aminotransferase_I/II_large"/>
</dbReference>
<dbReference type="Gene3D" id="3.90.1150.10">
    <property type="entry name" value="Aspartate Aminotransferase, domain 1"/>
    <property type="match status" value="1"/>
</dbReference>
<reference evidence="5" key="1">
    <citation type="submission" date="2012-11" db="EMBL/GenBank/DDBJ databases">
        <title>Permanent draft genomes of Rhodopirellula europaea strain SH398 and 6C.</title>
        <authorList>
            <person name="Richter M."/>
            <person name="Richter-Heitmann T."/>
            <person name="Frank C."/>
            <person name="Harder J."/>
            <person name="Glockner F.O."/>
        </authorList>
    </citation>
    <scope>NUCLEOTIDE SEQUENCE</scope>
    <source>
        <strain evidence="5">6C</strain>
    </source>
</reference>
<evidence type="ECO:0000256" key="3">
    <source>
        <dbReference type="ARBA" id="ARBA00022679"/>
    </source>
</evidence>
<dbReference type="Gene3D" id="3.40.640.10">
    <property type="entry name" value="Type I PLP-dependent aspartate aminotransferase-like (Major domain)"/>
    <property type="match status" value="1"/>
</dbReference>
<dbReference type="InterPro" id="IPR015422">
    <property type="entry name" value="PyrdxlP-dep_Trfase_small"/>
</dbReference>
<comment type="caution">
    <text evidence="5">The sequence shown here is derived from an EMBL/GenBank/DDBJ whole genome shotgun (WGS) entry which is preliminary data.</text>
</comment>
<protein>
    <submittedName>
        <fullName evidence="5">Aspartate aminotransferase</fullName>
    </submittedName>
</protein>
<keyword evidence="6" id="KW-1185">Reference proteome</keyword>
<evidence type="ECO:0000256" key="2">
    <source>
        <dbReference type="ARBA" id="ARBA00022576"/>
    </source>
</evidence>
<evidence type="ECO:0000313" key="6">
    <source>
        <dbReference type="Proteomes" id="UP000011529"/>
    </source>
</evidence>
<dbReference type="Proteomes" id="UP000011529">
    <property type="component" value="Unassembled WGS sequence"/>
</dbReference>
<dbReference type="InterPro" id="IPR015421">
    <property type="entry name" value="PyrdxlP-dep_Trfase_major"/>
</dbReference>
<dbReference type="PATRIC" id="fig|1263867.3.peg.2186"/>
<evidence type="ECO:0000259" key="4">
    <source>
        <dbReference type="Pfam" id="PF00155"/>
    </source>
</evidence>
<dbReference type="SUPFAM" id="SSF53383">
    <property type="entry name" value="PLP-dependent transferases"/>
    <property type="match status" value="1"/>
</dbReference>
<gene>
    <name evidence="5" type="ORF">RE6C_02058</name>
</gene>